<dbReference type="AlphaFoldDB" id="A0A2P6PEA1"/>
<organism evidence="1 2">
    <name type="scientific">Rosa chinensis</name>
    <name type="common">China rose</name>
    <dbReference type="NCBI Taxonomy" id="74649"/>
    <lineage>
        <taxon>Eukaryota</taxon>
        <taxon>Viridiplantae</taxon>
        <taxon>Streptophyta</taxon>
        <taxon>Embryophyta</taxon>
        <taxon>Tracheophyta</taxon>
        <taxon>Spermatophyta</taxon>
        <taxon>Magnoliopsida</taxon>
        <taxon>eudicotyledons</taxon>
        <taxon>Gunneridae</taxon>
        <taxon>Pentapetalae</taxon>
        <taxon>rosids</taxon>
        <taxon>fabids</taxon>
        <taxon>Rosales</taxon>
        <taxon>Rosaceae</taxon>
        <taxon>Rosoideae</taxon>
        <taxon>Rosoideae incertae sedis</taxon>
        <taxon>Rosa</taxon>
    </lineage>
</organism>
<evidence type="ECO:0008006" key="3">
    <source>
        <dbReference type="Google" id="ProtNLM"/>
    </source>
</evidence>
<name>A0A2P6PEA1_ROSCH</name>
<proteinExistence type="predicted"/>
<keyword evidence="2" id="KW-1185">Reference proteome</keyword>
<evidence type="ECO:0000313" key="2">
    <source>
        <dbReference type="Proteomes" id="UP000238479"/>
    </source>
</evidence>
<evidence type="ECO:0000313" key="1">
    <source>
        <dbReference type="EMBL" id="PRQ20249.1"/>
    </source>
</evidence>
<dbReference type="EMBL" id="PDCK01000045">
    <property type="protein sequence ID" value="PRQ20249.1"/>
    <property type="molecule type" value="Genomic_DNA"/>
</dbReference>
<sequence length="128" mass="14619">MRLPLGKLYSDFFKMLVIWNPSTGFVRKIPSPSFQIGMIELTDARKETHIYEAYYGFGQVLPSDDYKLVVMPNAGCLMQVYVFSVRANCWKVVKAPDLLRSPVWSTALGTYSNGAIHWASFRNPETFK</sequence>
<comment type="caution">
    <text evidence="1">The sequence shown here is derived from an EMBL/GenBank/DDBJ whole genome shotgun (WGS) entry which is preliminary data.</text>
</comment>
<gene>
    <name evidence="1" type="ORF">RchiOBHm_Chr7g0226081</name>
</gene>
<reference evidence="1 2" key="1">
    <citation type="journal article" date="2018" name="Nat. Genet.">
        <title>The Rosa genome provides new insights in the design of modern roses.</title>
        <authorList>
            <person name="Bendahmane M."/>
        </authorList>
    </citation>
    <scope>NUCLEOTIDE SEQUENCE [LARGE SCALE GENOMIC DNA]</scope>
    <source>
        <strain evidence="2">cv. Old Blush</strain>
    </source>
</reference>
<dbReference type="Gramene" id="PRQ20249">
    <property type="protein sequence ID" value="PRQ20249"/>
    <property type="gene ID" value="RchiOBHm_Chr7g0226081"/>
</dbReference>
<accession>A0A2P6PEA1</accession>
<protein>
    <recommendedName>
        <fullName evidence="3">F-box associated interaction domain-containing protein</fullName>
    </recommendedName>
</protein>
<dbReference type="Proteomes" id="UP000238479">
    <property type="component" value="Chromosome 7"/>
</dbReference>